<dbReference type="AlphaFoldDB" id="A0AAW1VS33"/>
<evidence type="ECO:0000313" key="2">
    <source>
        <dbReference type="EMBL" id="KAK9910083.1"/>
    </source>
</evidence>
<dbReference type="Proteomes" id="UP001457282">
    <property type="component" value="Unassembled WGS sequence"/>
</dbReference>
<dbReference type="InterPro" id="IPR017451">
    <property type="entry name" value="F-box-assoc_interact_dom"/>
</dbReference>
<sequence length="403" mass="46737">MEEPNLHLPPEIMDDIILRLPAKSLCRFKCVSKPWLSQISNPDFVKRHINRGIENKDVFFQRRRVIFTDAADNGLYTLNLDEFLKNHNHVNVVDTDNGIEQVAATELDYVYGDQPSFRVPFFHSCNGVIFCQLSNMELYVVNPATSESKQLSAKRPKPRPCEEFWSHNYKYKLYGFDFDSSTSEYQLIQGDIYIADDDIDYEWQGTWFSAYNFKTDSWRFRSAPNPYIPVSSHLHRNEHGVLLNGRFHWLMEAFDRDDEDEAFVIISFNVAVMMIQKTPLPLELSSGSHLVKLGAFREWLCITLASPPRCDETYNEFWVMKEYGVTESWTKMRVSIPYTELSHSGFWTESHDLMVFGERLVLYNFDDEDQENFRHLSVGGGIGKVGRVGVYIESLVSLGDPIP</sequence>
<proteinExistence type="predicted"/>
<dbReference type="EMBL" id="JBEDUW010000007">
    <property type="protein sequence ID" value="KAK9910083.1"/>
    <property type="molecule type" value="Genomic_DNA"/>
</dbReference>
<organism evidence="2 3">
    <name type="scientific">Rubus argutus</name>
    <name type="common">Southern blackberry</name>
    <dbReference type="NCBI Taxonomy" id="59490"/>
    <lineage>
        <taxon>Eukaryota</taxon>
        <taxon>Viridiplantae</taxon>
        <taxon>Streptophyta</taxon>
        <taxon>Embryophyta</taxon>
        <taxon>Tracheophyta</taxon>
        <taxon>Spermatophyta</taxon>
        <taxon>Magnoliopsida</taxon>
        <taxon>eudicotyledons</taxon>
        <taxon>Gunneridae</taxon>
        <taxon>Pentapetalae</taxon>
        <taxon>rosids</taxon>
        <taxon>fabids</taxon>
        <taxon>Rosales</taxon>
        <taxon>Rosaceae</taxon>
        <taxon>Rosoideae</taxon>
        <taxon>Rosoideae incertae sedis</taxon>
        <taxon>Rubus</taxon>
    </lineage>
</organism>
<dbReference type="Gene3D" id="1.20.1280.50">
    <property type="match status" value="1"/>
</dbReference>
<dbReference type="Pfam" id="PF00646">
    <property type="entry name" value="F-box"/>
    <property type="match status" value="1"/>
</dbReference>
<feature type="domain" description="F-box" evidence="1">
    <location>
        <begin position="8"/>
        <end position="48"/>
    </location>
</feature>
<evidence type="ECO:0000313" key="3">
    <source>
        <dbReference type="Proteomes" id="UP001457282"/>
    </source>
</evidence>
<dbReference type="PANTHER" id="PTHR31672:SF13">
    <property type="entry name" value="F-BOX PROTEIN CPR30-LIKE"/>
    <property type="match status" value="1"/>
</dbReference>
<dbReference type="PANTHER" id="PTHR31672">
    <property type="entry name" value="BNACNNG10540D PROTEIN"/>
    <property type="match status" value="1"/>
</dbReference>
<dbReference type="SUPFAM" id="SSF81383">
    <property type="entry name" value="F-box domain"/>
    <property type="match status" value="1"/>
</dbReference>
<protein>
    <recommendedName>
        <fullName evidence="1">F-box domain-containing protein</fullName>
    </recommendedName>
</protein>
<dbReference type="InterPro" id="IPR006527">
    <property type="entry name" value="F-box-assoc_dom_typ1"/>
</dbReference>
<dbReference type="CDD" id="cd22157">
    <property type="entry name" value="F-box_AtFBW1-like"/>
    <property type="match status" value="1"/>
</dbReference>
<accession>A0AAW1VS33</accession>
<dbReference type="NCBIfam" id="TIGR01640">
    <property type="entry name" value="F_box_assoc_1"/>
    <property type="match status" value="1"/>
</dbReference>
<dbReference type="SMART" id="SM00256">
    <property type="entry name" value="FBOX"/>
    <property type="match status" value="1"/>
</dbReference>
<dbReference type="Pfam" id="PF07734">
    <property type="entry name" value="FBA_1"/>
    <property type="match status" value="1"/>
</dbReference>
<dbReference type="InterPro" id="IPR001810">
    <property type="entry name" value="F-box_dom"/>
</dbReference>
<dbReference type="InterPro" id="IPR050796">
    <property type="entry name" value="SCF_F-box_component"/>
</dbReference>
<dbReference type="InterPro" id="IPR036047">
    <property type="entry name" value="F-box-like_dom_sf"/>
</dbReference>
<keyword evidence="3" id="KW-1185">Reference proteome</keyword>
<evidence type="ECO:0000259" key="1">
    <source>
        <dbReference type="SMART" id="SM00256"/>
    </source>
</evidence>
<comment type="caution">
    <text evidence="2">The sequence shown here is derived from an EMBL/GenBank/DDBJ whole genome shotgun (WGS) entry which is preliminary data.</text>
</comment>
<name>A0AAW1VS33_RUBAR</name>
<reference evidence="2 3" key="1">
    <citation type="journal article" date="2023" name="G3 (Bethesda)">
        <title>A chromosome-length genome assembly and annotation of blackberry (Rubus argutus, cv. 'Hillquist').</title>
        <authorList>
            <person name="Bruna T."/>
            <person name="Aryal R."/>
            <person name="Dudchenko O."/>
            <person name="Sargent D.J."/>
            <person name="Mead D."/>
            <person name="Buti M."/>
            <person name="Cavallini A."/>
            <person name="Hytonen T."/>
            <person name="Andres J."/>
            <person name="Pham M."/>
            <person name="Weisz D."/>
            <person name="Mascagni F."/>
            <person name="Usai G."/>
            <person name="Natali L."/>
            <person name="Bassil N."/>
            <person name="Fernandez G.E."/>
            <person name="Lomsadze A."/>
            <person name="Armour M."/>
            <person name="Olukolu B."/>
            <person name="Poorten T."/>
            <person name="Britton C."/>
            <person name="Davik J."/>
            <person name="Ashrafi H."/>
            <person name="Aiden E.L."/>
            <person name="Borodovsky M."/>
            <person name="Worthington M."/>
        </authorList>
    </citation>
    <scope>NUCLEOTIDE SEQUENCE [LARGE SCALE GENOMIC DNA]</scope>
    <source>
        <strain evidence="2">PI 553951</strain>
    </source>
</reference>
<gene>
    <name evidence="2" type="ORF">M0R45_034058</name>
</gene>